<dbReference type="PROSITE" id="PS51349">
    <property type="entry name" value="FMN_HYDROXY_ACID_DH_2"/>
    <property type="match status" value="1"/>
</dbReference>
<evidence type="ECO:0000256" key="5">
    <source>
        <dbReference type="ARBA" id="ARBA00022448"/>
    </source>
</evidence>
<comment type="similarity">
    <text evidence="22">Belongs to the cytochrome b5 family.</text>
</comment>
<evidence type="ECO:0000256" key="10">
    <source>
        <dbReference type="ARBA" id="ARBA00022946"/>
    </source>
</evidence>
<dbReference type="Gene3D" id="3.10.120.10">
    <property type="entry name" value="Cytochrome b5-like heme/steroid binding domain"/>
    <property type="match status" value="1"/>
</dbReference>
<keyword evidence="5" id="KW-0813">Transport</keyword>
<dbReference type="InterPro" id="IPR037396">
    <property type="entry name" value="FMN_HAD"/>
</dbReference>
<dbReference type="SUPFAM" id="SSF55856">
    <property type="entry name" value="Cytochrome b5-like heme/steroid binding domain"/>
    <property type="match status" value="1"/>
</dbReference>
<organism evidence="25 26">
    <name type="scientific">Cylindrobasidium torrendii FP15055 ss-10</name>
    <dbReference type="NCBI Taxonomy" id="1314674"/>
    <lineage>
        <taxon>Eukaryota</taxon>
        <taxon>Fungi</taxon>
        <taxon>Dikarya</taxon>
        <taxon>Basidiomycota</taxon>
        <taxon>Agaricomycotina</taxon>
        <taxon>Agaricomycetes</taxon>
        <taxon>Agaricomycetidae</taxon>
        <taxon>Agaricales</taxon>
        <taxon>Marasmiineae</taxon>
        <taxon>Physalacriaceae</taxon>
        <taxon>Cylindrobasidium</taxon>
    </lineage>
</organism>
<comment type="subunit">
    <text evidence="4">Homotetramer.</text>
</comment>
<protein>
    <recommendedName>
        <fullName evidence="18">L-lactate dehydrogenase (cytochrome)</fullName>
        <ecNumber evidence="17">1.1.2.3</ecNumber>
    </recommendedName>
    <alternativeName>
        <fullName evidence="20">Cytochrome b2</fullName>
    </alternativeName>
    <alternativeName>
        <fullName evidence="19">Flavocytochrome b2</fullName>
    </alternativeName>
    <alternativeName>
        <fullName evidence="21">L-lactate ferricytochrome c oxidoreductase</fullName>
    </alternativeName>
</protein>
<evidence type="ECO:0000256" key="3">
    <source>
        <dbReference type="ARBA" id="ARBA00004569"/>
    </source>
</evidence>
<keyword evidence="7" id="KW-0285">Flavoprotein</keyword>
<keyword evidence="9 22" id="KW-0479">Metal-binding</keyword>
<evidence type="ECO:0000259" key="23">
    <source>
        <dbReference type="PROSITE" id="PS50255"/>
    </source>
</evidence>
<comment type="subcellular location">
    <subcellularLocation>
        <location evidence="3">Mitochondrion intermembrane space</location>
    </subcellularLocation>
</comment>
<evidence type="ECO:0000256" key="13">
    <source>
        <dbReference type="ARBA" id="ARBA00023128"/>
    </source>
</evidence>
<evidence type="ECO:0000256" key="1">
    <source>
        <dbReference type="ARBA" id="ARBA00001917"/>
    </source>
</evidence>
<feature type="domain" description="FMN hydroxy acid dehydrogenase" evidence="24">
    <location>
        <begin position="107"/>
        <end position="473"/>
    </location>
</feature>
<keyword evidence="8" id="KW-0288">FMN</keyword>
<evidence type="ECO:0000256" key="20">
    <source>
        <dbReference type="ARBA" id="ARBA00078774"/>
    </source>
</evidence>
<dbReference type="FunFam" id="3.20.20.70:FF:000062">
    <property type="entry name" value="Cytochrome b2, mitochondrial, putative"/>
    <property type="match status" value="1"/>
</dbReference>
<dbReference type="AlphaFoldDB" id="A0A0D7BTA9"/>
<dbReference type="FunFam" id="3.10.120.10:FF:000009">
    <property type="entry name" value="Cytochrome b2, mitochondrial, putative"/>
    <property type="match status" value="1"/>
</dbReference>
<keyword evidence="10" id="KW-0809">Transit peptide</keyword>
<dbReference type="InterPro" id="IPR037458">
    <property type="entry name" value="L-MDH/L-LDH_FMN-bd"/>
</dbReference>
<dbReference type="CDD" id="cd02922">
    <property type="entry name" value="FCB2_FMN"/>
    <property type="match status" value="1"/>
</dbReference>
<keyword evidence="12 22" id="KW-0408">Iron</keyword>
<evidence type="ECO:0000256" key="2">
    <source>
        <dbReference type="ARBA" id="ARBA00001970"/>
    </source>
</evidence>
<dbReference type="InterPro" id="IPR018506">
    <property type="entry name" value="Cyt_B5_heme-BS"/>
</dbReference>
<evidence type="ECO:0000256" key="12">
    <source>
        <dbReference type="ARBA" id="ARBA00023004"/>
    </source>
</evidence>
<dbReference type="EC" id="1.1.2.3" evidence="17"/>
<dbReference type="Proteomes" id="UP000054007">
    <property type="component" value="Unassembled WGS sequence"/>
</dbReference>
<evidence type="ECO:0000256" key="22">
    <source>
        <dbReference type="RuleBase" id="RU362121"/>
    </source>
</evidence>
<dbReference type="GO" id="GO:0005758">
    <property type="term" value="C:mitochondrial intermembrane space"/>
    <property type="evidence" value="ECO:0007669"/>
    <property type="project" value="UniProtKB-SubCell"/>
</dbReference>
<dbReference type="GO" id="GO:0004460">
    <property type="term" value="F:L-lactate dehydrogenase (cytochrome) activity"/>
    <property type="evidence" value="ECO:0007669"/>
    <property type="project" value="UniProtKB-EC"/>
</dbReference>
<dbReference type="InterPro" id="IPR000262">
    <property type="entry name" value="FMN-dep_DH"/>
</dbReference>
<evidence type="ECO:0000256" key="14">
    <source>
        <dbReference type="ARBA" id="ARBA00052399"/>
    </source>
</evidence>
<dbReference type="PROSITE" id="PS00191">
    <property type="entry name" value="CYTOCHROME_B5_1"/>
    <property type="match status" value="1"/>
</dbReference>
<comment type="similarity">
    <text evidence="16">In the N-terminal section; belongs to the cytochrome b5 family.</text>
</comment>
<keyword evidence="6 22" id="KW-0349">Heme</keyword>
<dbReference type="Pfam" id="PF00173">
    <property type="entry name" value="Cyt-b5"/>
    <property type="match status" value="1"/>
</dbReference>
<comment type="cofactor">
    <cofactor evidence="1">
        <name>FMN</name>
        <dbReference type="ChEBI" id="CHEBI:58210"/>
    </cofactor>
</comment>
<dbReference type="PROSITE" id="PS50255">
    <property type="entry name" value="CYTOCHROME_B5_2"/>
    <property type="match status" value="1"/>
</dbReference>
<dbReference type="GO" id="GO:0020037">
    <property type="term" value="F:heme binding"/>
    <property type="evidence" value="ECO:0007669"/>
    <property type="project" value="UniProtKB-UniRule"/>
</dbReference>
<dbReference type="STRING" id="1314674.A0A0D7BTA9"/>
<dbReference type="InterPro" id="IPR008259">
    <property type="entry name" value="FMN_hydac_DH_AS"/>
</dbReference>
<accession>A0A0D7BTA9</accession>
<keyword evidence="13" id="KW-0496">Mitochondrion</keyword>
<sequence length="477" mass="52027">MTLSLVDVAKHSTNKSCWVIIQDKVYDVTDFLAEHPGGSKVILKYAGRDATQAYLPIHPPDALKTLDLSKHLGPLDSADAQQLHIAQQNRVKTKDELRVEEQYKKRPPLGRILSLADFESLAQLVLSHKAWAYYSSSADTTSANVENARAFSRFFFNPRVMRPVRDCSPATKILGFDSSLPLFVSGAALAKLGHPLGEANITRGAHKGGIIQMVSSNASLSFAEVAAAAEPGQTLFFQLYKHTDDSLAVKRVREIESLGYKAIFLTVDALTAGKRECDVRAPWVLEDMENGPAYHVEGGPADIADDGGTAGALVGADDQNMTWEKTIPWLRSITKLPLVIKGVQCLEDAVLAAEAGCDGILISNHGGRQLDYSMPPLETLYRIRKRRPDLFDKMEIYIDGGARRGTDVVKAICLGAKAVGMGRPFLYAQSCYGADGVAKAISILDSEIVKAMKFLGAAKIEDLVPEMVERVDWQAKL</sequence>
<dbReference type="SMART" id="SM01117">
    <property type="entry name" value="Cyt-b5"/>
    <property type="match status" value="1"/>
</dbReference>
<dbReference type="PANTHER" id="PTHR10578:SF148">
    <property type="entry name" value="L-LACTATE DEHYDROGENASE (CYTOCHROME)"/>
    <property type="match status" value="1"/>
</dbReference>
<feature type="domain" description="Cytochrome b5 heme-binding" evidence="23">
    <location>
        <begin position="1"/>
        <end position="76"/>
    </location>
</feature>
<evidence type="ECO:0000313" key="25">
    <source>
        <dbReference type="EMBL" id="KIY72836.1"/>
    </source>
</evidence>
<dbReference type="GO" id="GO:0046872">
    <property type="term" value="F:metal ion binding"/>
    <property type="evidence" value="ECO:0007669"/>
    <property type="project" value="UniProtKB-UniRule"/>
</dbReference>
<evidence type="ECO:0000256" key="11">
    <source>
        <dbReference type="ARBA" id="ARBA00023002"/>
    </source>
</evidence>
<evidence type="ECO:0000256" key="4">
    <source>
        <dbReference type="ARBA" id="ARBA00011881"/>
    </source>
</evidence>
<keyword evidence="11" id="KW-0560">Oxidoreductase</keyword>
<dbReference type="PROSITE" id="PS00557">
    <property type="entry name" value="FMN_HYDROXY_ACID_DH_1"/>
    <property type="match status" value="1"/>
</dbReference>
<dbReference type="InterPro" id="IPR036400">
    <property type="entry name" value="Cyt_B5-like_heme/steroid_sf"/>
</dbReference>
<evidence type="ECO:0000256" key="19">
    <source>
        <dbReference type="ARBA" id="ARBA00075949"/>
    </source>
</evidence>
<evidence type="ECO:0000256" key="7">
    <source>
        <dbReference type="ARBA" id="ARBA00022630"/>
    </source>
</evidence>
<dbReference type="Pfam" id="PF01070">
    <property type="entry name" value="FMN_dh"/>
    <property type="match status" value="1"/>
</dbReference>
<dbReference type="InterPro" id="IPR013785">
    <property type="entry name" value="Aldolase_TIM"/>
</dbReference>
<evidence type="ECO:0000256" key="21">
    <source>
        <dbReference type="ARBA" id="ARBA00078938"/>
    </source>
</evidence>
<name>A0A0D7BTA9_9AGAR</name>
<evidence type="ECO:0000256" key="18">
    <source>
        <dbReference type="ARBA" id="ARBA00068515"/>
    </source>
</evidence>
<dbReference type="InterPro" id="IPR001199">
    <property type="entry name" value="Cyt_B5-like_heme/steroid-bd"/>
</dbReference>
<dbReference type="OrthoDB" id="1925334at2759"/>
<evidence type="ECO:0000256" key="15">
    <source>
        <dbReference type="ARBA" id="ARBA00061137"/>
    </source>
</evidence>
<reference evidence="25 26" key="1">
    <citation type="journal article" date="2015" name="Fungal Genet. Biol.">
        <title>Evolution of novel wood decay mechanisms in Agaricales revealed by the genome sequences of Fistulina hepatica and Cylindrobasidium torrendii.</title>
        <authorList>
            <person name="Floudas D."/>
            <person name="Held B.W."/>
            <person name="Riley R."/>
            <person name="Nagy L.G."/>
            <person name="Koehler G."/>
            <person name="Ransdell A.S."/>
            <person name="Younus H."/>
            <person name="Chow J."/>
            <person name="Chiniquy J."/>
            <person name="Lipzen A."/>
            <person name="Tritt A."/>
            <person name="Sun H."/>
            <person name="Haridas S."/>
            <person name="LaButti K."/>
            <person name="Ohm R.A."/>
            <person name="Kues U."/>
            <person name="Blanchette R.A."/>
            <person name="Grigoriev I.V."/>
            <person name="Minto R.E."/>
            <person name="Hibbett D.S."/>
        </authorList>
    </citation>
    <scope>NUCLEOTIDE SEQUENCE [LARGE SCALE GENOMIC DNA]</scope>
    <source>
        <strain evidence="25 26">FP15055 ss-10</strain>
    </source>
</reference>
<dbReference type="Gene3D" id="3.20.20.70">
    <property type="entry name" value="Aldolase class I"/>
    <property type="match status" value="1"/>
</dbReference>
<comment type="similarity">
    <text evidence="15">In the C-terminal section; belongs to the FMN-dependent alpha-hydroxy acid dehydrogenase family.</text>
</comment>
<dbReference type="SUPFAM" id="SSF51395">
    <property type="entry name" value="FMN-linked oxidoreductases"/>
    <property type="match status" value="1"/>
</dbReference>
<dbReference type="EMBL" id="KN880440">
    <property type="protein sequence ID" value="KIY72836.1"/>
    <property type="molecule type" value="Genomic_DNA"/>
</dbReference>
<dbReference type="PANTHER" id="PTHR10578">
    <property type="entry name" value="S -2-HYDROXY-ACID OXIDASE-RELATED"/>
    <property type="match status" value="1"/>
</dbReference>
<keyword evidence="26" id="KW-1185">Reference proteome</keyword>
<evidence type="ECO:0000256" key="16">
    <source>
        <dbReference type="ARBA" id="ARBA00061589"/>
    </source>
</evidence>
<evidence type="ECO:0000256" key="6">
    <source>
        <dbReference type="ARBA" id="ARBA00022617"/>
    </source>
</evidence>
<dbReference type="PRINTS" id="PR00363">
    <property type="entry name" value="CYTOCHROMEB5"/>
</dbReference>
<comment type="catalytic activity">
    <reaction evidence="14">
        <text>(S)-lactate + 2 Fe(III)-[cytochrome c] = 2 Fe(II)-[cytochrome c] + pyruvate + 2 H(+)</text>
        <dbReference type="Rhea" id="RHEA:19909"/>
        <dbReference type="Rhea" id="RHEA-COMP:10350"/>
        <dbReference type="Rhea" id="RHEA-COMP:14399"/>
        <dbReference type="ChEBI" id="CHEBI:15361"/>
        <dbReference type="ChEBI" id="CHEBI:15378"/>
        <dbReference type="ChEBI" id="CHEBI:16651"/>
        <dbReference type="ChEBI" id="CHEBI:29033"/>
        <dbReference type="ChEBI" id="CHEBI:29034"/>
        <dbReference type="EC" id="1.1.2.3"/>
    </reaction>
    <physiologicalReaction direction="left-to-right" evidence="14">
        <dbReference type="Rhea" id="RHEA:19910"/>
    </physiologicalReaction>
</comment>
<evidence type="ECO:0000256" key="9">
    <source>
        <dbReference type="ARBA" id="ARBA00022723"/>
    </source>
</evidence>
<evidence type="ECO:0000256" key="8">
    <source>
        <dbReference type="ARBA" id="ARBA00022643"/>
    </source>
</evidence>
<gene>
    <name evidence="25" type="ORF">CYLTODRAFT_388100</name>
</gene>
<evidence type="ECO:0000256" key="17">
    <source>
        <dbReference type="ARBA" id="ARBA00066458"/>
    </source>
</evidence>
<evidence type="ECO:0000313" key="26">
    <source>
        <dbReference type="Proteomes" id="UP000054007"/>
    </source>
</evidence>
<proteinExistence type="inferred from homology"/>
<evidence type="ECO:0000259" key="24">
    <source>
        <dbReference type="PROSITE" id="PS51349"/>
    </source>
</evidence>
<comment type="cofactor">
    <cofactor evidence="2">
        <name>heme b</name>
        <dbReference type="ChEBI" id="CHEBI:60344"/>
    </cofactor>
</comment>